<evidence type="ECO:0000259" key="3">
    <source>
        <dbReference type="Pfam" id="PF02638"/>
    </source>
</evidence>
<dbReference type="InterPro" id="IPR052177">
    <property type="entry name" value="Divisome_Glycosyl_Hydrolase"/>
</dbReference>
<evidence type="ECO:0000256" key="2">
    <source>
        <dbReference type="SAM" id="SignalP"/>
    </source>
</evidence>
<name>A0ABR7HJ82_9FIRM</name>
<dbReference type="Proteomes" id="UP000636755">
    <property type="component" value="Unassembled WGS sequence"/>
</dbReference>
<dbReference type="PANTHER" id="PTHR43405">
    <property type="entry name" value="GLYCOSYL HYDROLASE DIGH"/>
    <property type="match status" value="1"/>
</dbReference>
<comment type="caution">
    <text evidence="4">The sequence shown here is derived from an EMBL/GenBank/DDBJ whole genome shotgun (WGS) entry which is preliminary data.</text>
</comment>
<feature type="domain" description="Glycosyl hydrolase-like 10" evidence="3">
    <location>
        <begin position="58"/>
        <end position="356"/>
    </location>
</feature>
<gene>
    <name evidence="4" type="ORF">H8R91_03285</name>
</gene>
<proteinExistence type="predicted"/>
<organism evidence="4 5">
    <name type="scientific">Ruminococcus intestinalis</name>
    <dbReference type="NCBI Taxonomy" id="2763066"/>
    <lineage>
        <taxon>Bacteria</taxon>
        <taxon>Bacillati</taxon>
        <taxon>Bacillota</taxon>
        <taxon>Clostridia</taxon>
        <taxon>Eubacteriales</taxon>
        <taxon>Oscillospiraceae</taxon>
        <taxon>Ruminococcus</taxon>
    </lineage>
</organism>
<keyword evidence="1 2" id="KW-0732">Signal</keyword>
<dbReference type="InterPro" id="IPR003790">
    <property type="entry name" value="GHL10"/>
</dbReference>
<dbReference type="Gene3D" id="3.20.20.80">
    <property type="entry name" value="Glycosidases"/>
    <property type="match status" value="1"/>
</dbReference>
<feature type="chain" id="PRO_5045518073" evidence="2">
    <location>
        <begin position="25"/>
        <end position="424"/>
    </location>
</feature>
<dbReference type="EMBL" id="JACOPS010000001">
    <property type="protein sequence ID" value="MBC5727569.1"/>
    <property type="molecule type" value="Genomic_DNA"/>
</dbReference>
<dbReference type="InterPro" id="IPR017853">
    <property type="entry name" value="GH"/>
</dbReference>
<dbReference type="SUPFAM" id="SSF51445">
    <property type="entry name" value="(Trans)glycosidases"/>
    <property type="match status" value="1"/>
</dbReference>
<reference evidence="4 5" key="1">
    <citation type="submission" date="2020-08" db="EMBL/GenBank/DDBJ databases">
        <title>Genome public.</title>
        <authorList>
            <person name="Liu C."/>
            <person name="Sun Q."/>
        </authorList>
    </citation>
    <scope>NUCLEOTIDE SEQUENCE [LARGE SCALE GENOMIC DNA]</scope>
    <source>
        <strain evidence="4 5">NSJ-71</strain>
    </source>
</reference>
<dbReference type="Pfam" id="PF02638">
    <property type="entry name" value="GHL10"/>
    <property type="match status" value="1"/>
</dbReference>
<sequence length="424" mass="47326">MSVKKLAPVIVSAVLLITALVARAYSVKNEVKPTSTATVDTATIDSAVDEQPKKAEKEMRGVWVSYIELDMQNETDKSEASFREKFKNIAINSKNAGFNTLIVQVRPFCDALYDSKFFPYSHILSGEQGVNPGYDALEVMCEVCSQLDLDIHAWVNPYRISTDSTPQALSETNPYVIDNEIGEETENGIFLNPANKMARNLIIDGVTEIVRNYDVDGIQFDDYFYPTQDSDFDDTEYADYVGTVGEMNCMSIDNWRLANVNTLICDTYRAIHKISDDVEFGISPQGNIDNNAQIYADVKTWCICKGFVDYICPQLYYSLDNPALTFEDSLTAWSDLDINKSVKLYVGLAGYKANSDADEGTWLYSNNILADEYKIAVNNEKVSGIMLYSYSALKDENASTEIANLTKAMSNNSDAENQTTVPIQ</sequence>
<dbReference type="PANTHER" id="PTHR43405:SF1">
    <property type="entry name" value="GLYCOSYL HYDROLASE DIGH"/>
    <property type="match status" value="1"/>
</dbReference>
<protein>
    <submittedName>
        <fullName evidence="4">Family 10 glycosylhydrolase</fullName>
    </submittedName>
</protein>
<accession>A0ABR7HJ82</accession>
<feature type="signal peptide" evidence="2">
    <location>
        <begin position="1"/>
        <end position="24"/>
    </location>
</feature>
<evidence type="ECO:0000313" key="4">
    <source>
        <dbReference type="EMBL" id="MBC5727569.1"/>
    </source>
</evidence>
<keyword evidence="5" id="KW-1185">Reference proteome</keyword>
<evidence type="ECO:0000313" key="5">
    <source>
        <dbReference type="Proteomes" id="UP000636755"/>
    </source>
</evidence>
<evidence type="ECO:0000256" key="1">
    <source>
        <dbReference type="ARBA" id="ARBA00022729"/>
    </source>
</evidence>
<dbReference type="RefSeq" id="WP_186934852.1">
    <property type="nucleotide sequence ID" value="NZ_JACOPS010000001.1"/>
</dbReference>